<gene>
    <name evidence="2" type="ORF">FHX39_003815</name>
</gene>
<keyword evidence="3" id="KW-1185">Reference proteome</keyword>
<dbReference type="Proteomes" id="UP000565572">
    <property type="component" value="Unassembled WGS sequence"/>
</dbReference>
<name>A0A7W5P8S8_9ACTN</name>
<comment type="caution">
    <text evidence="2">The sequence shown here is derived from an EMBL/GenBank/DDBJ whole genome shotgun (WGS) entry which is preliminary data.</text>
</comment>
<dbReference type="InterPro" id="IPR018961">
    <property type="entry name" value="DnaJ_homolog_subfam-C_membr-28"/>
</dbReference>
<protein>
    <recommendedName>
        <fullName evidence="1">DnaJ homologue subfamily C member 28 conserved domain-containing protein</fullName>
    </recommendedName>
</protein>
<sequence length="134" mass="15463">MARWWGAQPGTRVESIAERKIREAMERGEFDDLPGQGQPLKLGDRDPDWWVKGLLERENLRMPLPTSLQLRREAREIDETVADCRTEGAVRDVVEALNDRILDSHRRRVDGPPVVTATLDVDAVVARWRERRRG</sequence>
<dbReference type="AlphaFoldDB" id="A0A7W5P8S8"/>
<evidence type="ECO:0000313" key="2">
    <source>
        <dbReference type="EMBL" id="MBB3328822.1"/>
    </source>
</evidence>
<feature type="domain" description="DnaJ homologue subfamily C member 28 conserved" evidence="1">
    <location>
        <begin position="16"/>
        <end position="81"/>
    </location>
</feature>
<reference evidence="2 3" key="1">
    <citation type="submission" date="2020-08" db="EMBL/GenBank/DDBJ databases">
        <title>Sequencing the genomes of 1000 actinobacteria strains.</title>
        <authorList>
            <person name="Klenk H.-P."/>
        </authorList>
    </citation>
    <scope>NUCLEOTIDE SEQUENCE [LARGE SCALE GENOMIC DNA]</scope>
    <source>
        <strain evidence="2 3">DSM 11053</strain>
    </source>
</reference>
<dbReference type="RefSeq" id="WP_332836978.1">
    <property type="nucleotide sequence ID" value="NZ_JACHZG010000004.1"/>
</dbReference>
<proteinExistence type="predicted"/>
<evidence type="ECO:0000313" key="3">
    <source>
        <dbReference type="Proteomes" id="UP000565572"/>
    </source>
</evidence>
<evidence type="ECO:0000259" key="1">
    <source>
        <dbReference type="Pfam" id="PF09350"/>
    </source>
</evidence>
<dbReference type="EMBL" id="JACHZG010000004">
    <property type="protein sequence ID" value="MBB3328822.1"/>
    <property type="molecule type" value="Genomic_DNA"/>
</dbReference>
<accession>A0A7W5P8S8</accession>
<dbReference type="Pfam" id="PF09350">
    <property type="entry name" value="DJC28_CD"/>
    <property type="match status" value="1"/>
</dbReference>
<organism evidence="2 3">
    <name type="scientific">Microlunatus antarcticus</name>
    <dbReference type="NCBI Taxonomy" id="53388"/>
    <lineage>
        <taxon>Bacteria</taxon>
        <taxon>Bacillati</taxon>
        <taxon>Actinomycetota</taxon>
        <taxon>Actinomycetes</taxon>
        <taxon>Propionibacteriales</taxon>
        <taxon>Propionibacteriaceae</taxon>
        <taxon>Microlunatus</taxon>
    </lineage>
</organism>